<comment type="catalytic activity">
    <reaction evidence="12">
        <text>L-isoleucine + 2-oxoglutarate = (S)-3-methyl-2-oxopentanoate + L-glutamate</text>
        <dbReference type="Rhea" id="RHEA:24801"/>
        <dbReference type="ChEBI" id="CHEBI:16810"/>
        <dbReference type="ChEBI" id="CHEBI:29985"/>
        <dbReference type="ChEBI" id="CHEBI:35146"/>
        <dbReference type="ChEBI" id="CHEBI:58045"/>
        <dbReference type="EC" id="2.6.1.42"/>
    </reaction>
</comment>
<dbReference type="Gene3D" id="3.20.10.10">
    <property type="entry name" value="D-amino Acid Aminotransferase, subunit A, domain 2"/>
    <property type="match status" value="1"/>
</dbReference>
<evidence type="ECO:0000313" key="15">
    <source>
        <dbReference type="Proteomes" id="UP000295783"/>
    </source>
</evidence>
<dbReference type="Gene3D" id="3.30.470.10">
    <property type="match status" value="1"/>
</dbReference>
<keyword evidence="10" id="KW-0028">Amino-acid biosynthesis</keyword>
<dbReference type="GO" id="GO:0009082">
    <property type="term" value="P:branched-chain amino acid biosynthetic process"/>
    <property type="evidence" value="ECO:0007669"/>
    <property type="project" value="UniProtKB-KW"/>
</dbReference>
<evidence type="ECO:0000256" key="4">
    <source>
        <dbReference type="ARBA" id="ARBA00004931"/>
    </source>
</evidence>
<proteinExistence type="inferred from homology"/>
<comment type="catalytic activity">
    <reaction evidence="11">
        <text>L-valine + 2-oxoglutarate = 3-methyl-2-oxobutanoate + L-glutamate</text>
        <dbReference type="Rhea" id="RHEA:24813"/>
        <dbReference type="ChEBI" id="CHEBI:11851"/>
        <dbReference type="ChEBI" id="CHEBI:16810"/>
        <dbReference type="ChEBI" id="CHEBI:29985"/>
        <dbReference type="ChEBI" id="CHEBI:57762"/>
        <dbReference type="EC" id="2.6.1.42"/>
    </reaction>
</comment>
<dbReference type="SUPFAM" id="SSF56752">
    <property type="entry name" value="D-aminoacid aminotransferase-like PLP-dependent enzymes"/>
    <property type="match status" value="1"/>
</dbReference>
<dbReference type="EMBL" id="SNYW01000006">
    <property type="protein sequence ID" value="TDQ83899.1"/>
    <property type="molecule type" value="Genomic_DNA"/>
</dbReference>
<evidence type="ECO:0000256" key="3">
    <source>
        <dbReference type="ARBA" id="ARBA00004824"/>
    </source>
</evidence>
<dbReference type="GO" id="GO:0005829">
    <property type="term" value="C:cytosol"/>
    <property type="evidence" value="ECO:0007669"/>
    <property type="project" value="TreeGrafter"/>
</dbReference>
<dbReference type="GO" id="GO:0004084">
    <property type="term" value="F:branched-chain-amino-acid transaminase activity"/>
    <property type="evidence" value="ECO:0007669"/>
    <property type="project" value="UniProtKB-EC"/>
</dbReference>
<gene>
    <name evidence="14" type="ORF">A8950_0443</name>
</gene>
<dbReference type="PANTHER" id="PTHR42743">
    <property type="entry name" value="AMINO-ACID AMINOTRANSFERASE"/>
    <property type="match status" value="1"/>
</dbReference>
<comment type="cofactor">
    <cofactor evidence="1">
        <name>pyridoxal 5'-phosphate</name>
        <dbReference type="ChEBI" id="CHEBI:597326"/>
    </cofactor>
</comment>
<comment type="pathway">
    <text evidence="4">Amino-acid biosynthesis; L-valine biosynthesis; L-valine from pyruvate: step 4/4.</text>
</comment>
<evidence type="ECO:0000256" key="9">
    <source>
        <dbReference type="ARBA" id="ARBA00022898"/>
    </source>
</evidence>
<dbReference type="InterPro" id="IPR043132">
    <property type="entry name" value="BCAT-like_C"/>
</dbReference>
<dbReference type="FunFam" id="3.20.10.10:FF:000002">
    <property type="entry name" value="D-alanine aminotransferase"/>
    <property type="match status" value="1"/>
</dbReference>
<dbReference type="OrthoDB" id="9805628at2"/>
<keyword evidence="10" id="KW-0100">Branched-chain amino acid biosynthesis</keyword>
<dbReference type="InterPro" id="IPR043131">
    <property type="entry name" value="BCAT-like_N"/>
</dbReference>
<evidence type="ECO:0000313" key="14">
    <source>
        <dbReference type="EMBL" id="TDQ83899.1"/>
    </source>
</evidence>
<evidence type="ECO:0000256" key="12">
    <source>
        <dbReference type="ARBA" id="ARBA00048798"/>
    </source>
</evidence>
<evidence type="ECO:0000256" key="6">
    <source>
        <dbReference type="ARBA" id="ARBA00009320"/>
    </source>
</evidence>
<dbReference type="GO" id="GO:0008652">
    <property type="term" value="P:amino acid biosynthetic process"/>
    <property type="evidence" value="ECO:0007669"/>
    <property type="project" value="UniProtKB-ARBA"/>
</dbReference>
<comment type="caution">
    <text evidence="14">The sequence shown here is derived from an EMBL/GenBank/DDBJ whole genome shotgun (WGS) entry which is preliminary data.</text>
</comment>
<evidence type="ECO:0000256" key="11">
    <source>
        <dbReference type="ARBA" id="ARBA00048212"/>
    </source>
</evidence>
<evidence type="ECO:0000256" key="1">
    <source>
        <dbReference type="ARBA" id="ARBA00001933"/>
    </source>
</evidence>
<dbReference type="EC" id="2.6.1.42" evidence="7"/>
<dbReference type="Proteomes" id="UP000295783">
    <property type="component" value="Unassembled WGS sequence"/>
</dbReference>
<evidence type="ECO:0000256" key="7">
    <source>
        <dbReference type="ARBA" id="ARBA00013053"/>
    </source>
</evidence>
<dbReference type="InterPro" id="IPR001544">
    <property type="entry name" value="Aminotrans_IV"/>
</dbReference>
<comment type="function">
    <text evidence="2">Acts on leucine, isoleucine and valine.</text>
</comment>
<protein>
    <recommendedName>
        <fullName evidence="8">Probable branched-chain-amino-acid aminotransferase</fullName>
        <ecNumber evidence="7">2.6.1.42</ecNumber>
    </recommendedName>
</protein>
<evidence type="ECO:0000256" key="2">
    <source>
        <dbReference type="ARBA" id="ARBA00003109"/>
    </source>
</evidence>
<dbReference type="Pfam" id="PF01063">
    <property type="entry name" value="Aminotran_4"/>
    <property type="match status" value="1"/>
</dbReference>
<comment type="similarity">
    <text evidence="6">Belongs to the class-IV pyridoxal-phosphate-dependent aminotransferase family.</text>
</comment>
<reference evidence="14 15" key="1">
    <citation type="submission" date="2019-03" db="EMBL/GenBank/DDBJ databases">
        <title>Genomic Encyclopedia of Type Strains, Phase III (KMG-III): the genomes of soil and plant-associated and newly described type strains.</title>
        <authorList>
            <person name="Whitman W."/>
        </authorList>
    </citation>
    <scope>NUCLEOTIDE SEQUENCE [LARGE SCALE GENOMIC DNA]</scope>
    <source>
        <strain evidence="14 15">CGMCC 1.7660</strain>
    </source>
</reference>
<keyword evidence="9" id="KW-0663">Pyridoxal phosphate</keyword>
<accession>A0A4R6WU36</accession>
<dbReference type="InterPro" id="IPR036038">
    <property type="entry name" value="Aminotransferase-like"/>
</dbReference>
<keyword evidence="14" id="KW-0032">Aminotransferase</keyword>
<keyword evidence="14" id="KW-0808">Transferase</keyword>
<evidence type="ECO:0000256" key="8">
    <source>
        <dbReference type="ARBA" id="ARBA00014472"/>
    </source>
</evidence>
<dbReference type="AlphaFoldDB" id="A0A4R6WU36"/>
<keyword evidence="15" id="KW-1185">Reference proteome</keyword>
<dbReference type="PANTHER" id="PTHR42743:SF11">
    <property type="entry name" value="AMINODEOXYCHORISMATE LYASE"/>
    <property type="match status" value="1"/>
</dbReference>
<evidence type="ECO:0000256" key="10">
    <source>
        <dbReference type="ARBA" id="ARBA00023304"/>
    </source>
</evidence>
<evidence type="ECO:0000256" key="5">
    <source>
        <dbReference type="ARBA" id="ARBA00005072"/>
    </source>
</evidence>
<comment type="pathway">
    <text evidence="3">Amino-acid biosynthesis; L-isoleucine biosynthesis; L-isoleucine from 2-oxobutanoate: step 4/4.</text>
</comment>
<dbReference type="RefSeq" id="WP_133611970.1">
    <property type="nucleotide sequence ID" value="NZ_SNYW01000006.1"/>
</dbReference>
<dbReference type="InterPro" id="IPR050571">
    <property type="entry name" value="Class-IV_PLP-Dep_Aminotrnsfr"/>
</dbReference>
<sequence>MIWLNGRILAPAEARIDPRDRGFTLGDGLFETLAAENGRPLHLAAHLERLQRATKVLELPLPVEMSEFPGAIAELLAANDLVGSAAALRITLSRGVGSRGLLMPLDAKPTLVITAAHHPPVPDHLDASIVAIRRNEGSPLSRLKSLNYLDNVLAQQEAGARGADEGLMLNNGGRVAGFARGNVFLLKGRRLLTPPLADGVLDGIVRHLLLAKGGGIGLEIREHSLGRADLDAADGLFITNSLLGCVPIRRLDGRDLPIAADIGKQLISLTKDPD</sequence>
<comment type="catalytic activity">
    <reaction evidence="13">
        <text>L-leucine + 2-oxoglutarate = 4-methyl-2-oxopentanoate + L-glutamate</text>
        <dbReference type="Rhea" id="RHEA:18321"/>
        <dbReference type="ChEBI" id="CHEBI:16810"/>
        <dbReference type="ChEBI" id="CHEBI:17865"/>
        <dbReference type="ChEBI" id="CHEBI:29985"/>
        <dbReference type="ChEBI" id="CHEBI:57427"/>
        <dbReference type="EC" id="2.6.1.42"/>
    </reaction>
</comment>
<name>A0A4R6WU36_9PROT</name>
<comment type="pathway">
    <text evidence="5">Amino-acid biosynthesis; L-leucine biosynthesis; L-leucine from 3-methyl-2-oxobutanoate: step 4/4.</text>
</comment>
<evidence type="ECO:0000256" key="13">
    <source>
        <dbReference type="ARBA" id="ARBA00049229"/>
    </source>
</evidence>
<organism evidence="14 15">
    <name type="scientific">Dongia mobilis</name>
    <dbReference type="NCBI Taxonomy" id="578943"/>
    <lineage>
        <taxon>Bacteria</taxon>
        <taxon>Pseudomonadati</taxon>
        <taxon>Pseudomonadota</taxon>
        <taxon>Alphaproteobacteria</taxon>
        <taxon>Rhodospirillales</taxon>
        <taxon>Dongiaceae</taxon>
        <taxon>Dongia</taxon>
    </lineage>
</organism>